<protein>
    <recommendedName>
        <fullName evidence="10">Double minute 2 protein</fullName>
    </recommendedName>
</protein>
<dbReference type="InterPro" id="IPR036443">
    <property type="entry name" value="Znf_RanBP2_sf"/>
</dbReference>
<evidence type="ECO:0000256" key="5">
    <source>
        <dbReference type="SAM" id="MobiDB-lite"/>
    </source>
</evidence>
<dbReference type="InterPro" id="IPR013083">
    <property type="entry name" value="Znf_RING/FYVE/PHD"/>
</dbReference>
<dbReference type="GO" id="GO:0061630">
    <property type="term" value="F:ubiquitin protein ligase activity"/>
    <property type="evidence" value="ECO:0007669"/>
    <property type="project" value="TreeGrafter"/>
</dbReference>
<keyword evidence="1" id="KW-0479">Metal-binding</keyword>
<dbReference type="PROSITE" id="PS50089">
    <property type="entry name" value="ZF_RING_2"/>
    <property type="match status" value="1"/>
</dbReference>
<dbReference type="InterPro" id="IPR001841">
    <property type="entry name" value="Znf_RING"/>
</dbReference>
<name>A0AA88YB95_PINIB</name>
<sequence>QDKRTATVKDSSDDLWFLDEETENHLTEDAFSIEYEVPSDHTEILSHSDSSSRISGKDVLVVCRDSDMEFWADSSGDESNNELKDDDWSCEECYNKNSPLQRYCFKCWKLRPGWLPDLKLPSRPRRQRSKVRKDNAASNIELSSDSEGETGIIKRKSLKELSKDVSDIPKSPDMVRRTFLNYQSKEAKLSEEEECPSDKTVKTVANDHNVSSTSMLSSTSVLSSQPSSSNADCIICFSQPKTASLIHGSTGHQVCCYRCAKRLKRRKEPCPVCRKPIQKVIRNFLLVKFLVY</sequence>
<feature type="compositionally biased region" description="Basic residues" evidence="5">
    <location>
        <begin position="122"/>
        <end position="131"/>
    </location>
</feature>
<dbReference type="PANTHER" id="PTHR46858">
    <property type="entry name" value="OS05G0521000 PROTEIN"/>
    <property type="match status" value="1"/>
</dbReference>
<dbReference type="GO" id="GO:0010468">
    <property type="term" value="P:regulation of gene expression"/>
    <property type="evidence" value="ECO:0007669"/>
    <property type="project" value="TreeGrafter"/>
</dbReference>
<evidence type="ECO:0000313" key="9">
    <source>
        <dbReference type="Proteomes" id="UP001186944"/>
    </source>
</evidence>
<feature type="domain" description="RanBP2-type" evidence="7">
    <location>
        <begin position="84"/>
        <end position="113"/>
    </location>
</feature>
<organism evidence="8 9">
    <name type="scientific">Pinctada imbricata</name>
    <name type="common">Atlantic pearl-oyster</name>
    <name type="synonym">Pinctada martensii</name>
    <dbReference type="NCBI Taxonomy" id="66713"/>
    <lineage>
        <taxon>Eukaryota</taxon>
        <taxon>Metazoa</taxon>
        <taxon>Spiralia</taxon>
        <taxon>Lophotrochozoa</taxon>
        <taxon>Mollusca</taxon>
        <taxon>Bivalvia</taxon>
        <taxon>Autobranchia</taxon>
        <taxon>Pteriomorphia</taxon>
        <taxon>Pterioida</taxon>
        <taxon>Pterioidea</taxon>
        <taxon>Pteriidae</taxon>
        <taxon>Pinctada</taxon>
    </lineage>
</organism>
<dbReference type="GO" id="GO:0043066">
    <property type="term" value="P:negative regulation of apoptotic process"/>
    <property type="evidence" value="ECO:0007669"/>
    <property type="project" value="InterPro"/>
</dbReference>
<evidence type="ECO:0000259" key="6">
    <source>
        <dbReference type="PROSITE" id="PS50089"/>
    </source>
</evidence>
<dbReference type="EMBL" id="VSWD01000007">
    <property type="protein sequence ID" value="KAK3096513.1"/>
    <property type="molecule type" value="Genomic_DNA"/>
</dbReference>
<dbReference type="GO" id="GO:0016567">
    <property type="term" value="P:protein ubiquitination"/>
    <property type="evidence" value="ECO:0007669"/>
    <property type="project" value="TreeGrafter"/>
</dbReference>
<evidence type="ECO:0000256" key="1">
    <source>
        <dbReference type="ARBA" id="ARBA00022723"/>
    </source>
</evidence>
<dbReference type="Pfam" id="PF13920">
    <property type="entry name" value="zf-C3HC4_3"/>
    <property type="match status" value="1"/>
</dbReference>
<evidence type="ECO:0000256" key="4">
    <source>
        <dbReference type="PROSITE-ProRule" id="PRU00322"/>
    </source>
</evidence>
<dbReference type="Gene3D" id="2.30.30.380">
    <property type="entry name" value="Zn-finger domain of Sec23/24"/>
    <property type="match status" value="1"/>
</dbReference>
<keyword evidence="3" id="KW-0862">Zinc</keyword>
<proteinExistence type="predicted"/>
<dbReference type="InterPro" id="IPR001876">
    <property type="entry name" value="Znf_RanBP2"/>
</dbReference>
<dbReference type="PIRSF" id="PIRSF006748">
    <property type="entry name" value="p53_MDM_2/4"/>
    <property type="match status" value="1"/>
</dbReference>
<comment type="caution">
    <text evidence="8">The sequence shown here is derived from an EMBL/GenBank/DDBJ whole genome shotgun (WGS) entry which is preliminary data.</text>
</comment>
<gene>
    <name evidence="8" type="ORF">FSP39_000919</name>
</gene>
<dbReference type="SUPFAM" id="SSF57850">
    <property type="entry name" value="RING/U-box"/>
    <property type="match status" value="1"/>
</dbReference>
<accession>A0AA88YB95</accession>
<feature type="domain" description="RING-type" evidence="6">
    <location>
        <begin position="233"/>
        <end position="274"/>
    </location>
</feature>
<dbReference type="GO" id="GO:0005634">
    <property type="term" value="C:nucleus"/>
    <property type="evidence" value="ECO:0007669"/>
    <property type="project" value="InterPro"/>
</dbReference>
<evidence type="ECO:0008006" key="10">
    <source>
        <dbReference type="Google" id="ProtNLM"/>
    </source>
</evidence>
<reference evidence="8" key="1">
    <citation type="submission" date="2019-08" db="EMBL/GenBank/DDBJ databases">
        <title>The improved chromosome-level genome for the pearl oyster Pinctada fucata martensii using PacBio sequencing and Hi-C.</title>
        <authorList>
            <person name="Zheng Z."/>
        </authorList>
    </citation>
    <scope>NUCLEOTIDE SEQUENCE</scope>
    <source>
        <strain evidence="8">ZZ-2019</strain>
        <tissue evidence="8">Adductor muscle</tissue>
    </source>
</reference>
<dbReference type="GO" id="GO:0051726">
    <property type="term" value="P:regulation of cell cycle"/>
    <property type="evidence" value="ECO:0007669"/>
    <property type="project" value="InterPro"/>
</dbReference>
<dbReference type="PROSITE" id="PS01358">
    <property type="entry name" value="ZF_RANBP2_1"/>
    <property type="match status" value="1"/>
</dbReference>
<evidence type="ECO:0000256" key="2">
    <source>
        <dbReference type="ARBA" id="ARBA00022771"/>
    </source>
</evidence>
<dbReference type="Gene3D" id="3.30.40.10">
    <property type="entry name" value="Zinc/RING finger domain, C3HC4 (zinc finger)"/>
    <property type="match status" value="1"/>
</dbReference>
<feature type="compositionally biased region" description="Polar residues" evidence="5">
    <location>
        <begin position="136"/>
        <end position="145"/>
    </location>
</feature>
<dbReference type="GO" id="GO:0008270">
    <property type="term" value="F:zinc ion binding"/>
    <property type="evidence" value="ECO:0007669"/>
    <property type="project" value="UniProtKB-KW"/>
</dbReference>
<dbReference type="Proteomes" id="UP001186944">
    <property type="component" value="Unassembled WGS sequence"/>
</dbReference>
<evidence type="ECO:0000256" key="3">
    <source>
        <dbReference type="ARBA" id="ARBA00022833"/>
    </source>
</evidence>
<dbReference type="CDD" id="cd16646">
    <property type="entry name" value="mRING-HC-C2H2C4_MDM2-like"/>
    <property type="match status" value="1"/>
</dbReference>
<dbReference type="AlphaFoldDB" id="A0AA88YB95"/>
<feature type="non-terminal residue" evidence="8">
    <location>
        <position position="1"/>
    </location>
</feature>
<feature type="region of interest" description="Disordered" evidence="5">
    <location>
        <begin position="120"/>
        <end position="146"/>
    </location>
</feature>
<dbReference type="PROSITE" id="PS50199">
    <property type="entry name" value="ZF_RANBP2_2"/>
    <property type="match status" value="1"/>
</dbReference>
<dbReference type="SUPFAM" id="SSF90209">
    <property type="entry name" value="Ran binding protein zinc finger-like"/>
    <property type="match status" value="1"/>
</dbReference>
<evidence type="ECO:0000259" key="7">
    <source>
        <dbReference type="PROSITE" id="PS50199"/>
    </source>
</evidence>
<keyword evidence="2 4" id="KW-0863">Zinc-finger</keyword>
<dbReference type="PANTHER" id="PTHR46858:SF5">
    <property type="entry name" value="E3 UBIQUITIN-PROTEIN LIGASE APD1-RELATED"/>
    <property type="match status" value="1"/>
</dbReference>
<keyword evidence="9" id="KW-1185">Reference proteome</keyword>
<dbReference type="InterPro" id="IPR016495">
    <property type="entry name" value="p53_neg-reg_MDM_2/4"/>
</dbReference>
<evidence type="ECO:0000313" key="8">
    <source>
        <dbReference type="EMBL" id="KAK3096513.1"/>
    </source>
</evidence>